<evidence type="ECO:0000313" key="2">
    <source>
        <dbReference type="EMBL" id="MBP2330793.1"/>
    </source>
</evidence>
<evidence type="ECO:0000256" key="1">
    <source>
        <dbReference type="SAM" id="MobiDB-lite"/>
    </source>
</evidence>
<organism evidence="2 3">
    <name type="scientific">Kibdelosporangium banguiense</name>
    <dbReference type="NCBI Taxonomy" id="1365924"/>
    <lineage>
        <taxon>Bacteria</taxon>
        <taxon>Bacillati</taxon>
        <taxon>Actinomycetota</taxon>
        <taxon>Actinomycetes</taxon>
        <taxon>Pseudonocardiales</taxon>
        <taxon>Pseudonocardiaceae</taxon>
        <taxon>Kibdelosporangium</taxon>
    </lineage>
</organism>
<proteinExistence type="predicted"/>
<evidence type="ECO:0000313" key="3">
    <source>
        <dbReference type="Proteomes" id="UP001519332"/>
    </source>
</evidence>
<accession>A0ABS4U2A8</accession>
<keyword evidence="3" id="KW-1185">Reference proteome</keyword>
<name>A0ABS4U2A8_9PSEU</name>
<feature type="region of interest" description="Disordered" evidence="1">
    <location>
        <begin position="1"/>
        <end position="31"/>
    </location>
</feature>
<dbReference type="EMBL" id="JAGINW010000001">
    <property type="protein sequence ID" value="MBP2330793.1"/>
    <property type="molecule type" value="Genomic_DNA"/>
</dbReference>
<comment type="caution">
    <text evidence="2">The sequence shown here is derived from an EMBL/GenBank/DDBJ whole genome shotgun (WGS) entry which is preliminary data.</text>
</comment>
<reference evidence="2 3" key="1">
    <citation type="submission" date="2021-03" db="EMBL/GenBank/DDBJ databases">
        <title>Sequencing the genomes of 1000 actinobacteria strains.</title>
        <authorList>
            <person name="Klenk H.-P."/>
        </authorList>
    </citation>
    <scope>NUCLEOTIDE SEQUENCE [LARGE SCALE GENOMIC DNA]</scope>
    <source>
        <strain evidence="2 3">DSM 46670</strain>
    </source>
</reference>
<protein>
    <submittedName>
        <fullName evidence="2">Uncharacterized protein</fullName>
    </submittedName>
</protein>
<dbReference type="Proteomes" id="UP001519332">
    <property type="component" value="Unassembled WGS sequence"/>
</dbReference>
<gene>
    <name evidence="2" type="ORF">JOF56_011178</name>
</gene>
<sequence>MLNQSGSFAPVAESAATEWKTEAGSGQSWLQ</sequence>